<organism evidence="1 2">
    <name type="scientific">Pseudomonas fluorescens</name>
    <dbReference type="NCBI Taxonomy" id="294"/>
    <lineage>
        <taxon>Bacteria</taxon>
        <taxon>Pseudomonadati</taxon>
        <taxon>Pseudomonadota</taxon>
        <taxon>Gammaproteobacteria</taxon>
        <taxon>Pseudomonadales</taxon>
        <taxon>Pseudomonadaceae</taxon>
        <taxon>Pseudomonas</taxon>
    </lineage>
</organism>
<protein>
    <submittedName>
        <fullName evidence="1">Uncharacterized protein</fullName>
    </submittedName>
</protein>
<name>A0A120G8B3_PSEFL</name>
<dbReference type="Proteomes" id="UP000061348">
    <property type="component" value="Unassembled WGS sequence"/>
</dbReference>
<evidence type="ECO:0000313" key="2">
    <source>
        <dbReference type="Proteomes" id="UP000061348"/>
    </source>
</evidence>
<comment type="caution">
    <text evidence="1">The sequence shown here is derived from an EMBL/GenBank/DDBJ whole genome shotgun (WGS) entry which is preliminary data.</text>
</comment>
<dbReference type="EMBL" id="LCYA01000052">
    <property type="protein sequence ID" value="KWV88554.1"/>
    <property type="molecule type" value="Genomic_DNA"/>
</dbReference>
<proteinExistence type="predicted"/>
<evidence type="ECO:0000313" key="1">
    <source>
        <dbReference type="EMBL" id="KWV88554.1"/>
    </source>
</evidence>
<accession>A0A120G8B3</accession>
<dbReference type="AlphaFoldDB" id="A0A120G8B3"/>
<reference evidence="1 2" key="1">
    <citation type="submission" date="2015-05" db="EMBL/GenBank/DDBJ databases">
        <title>A genomic and transcriptomic approach to investigate the blue pigment phenotype in Pseudomonas fluorescens.</title>
        <authorList>
            <person name="Andreani N.A."/>
            <person name="Cardazzo B."/>
        </authorList>
    </citation>
    <scope>NUCLEOTIDE SEQUENCE [LARGE SCALE GENOMIC DNA]</scope>
    <source>
        <strain evidence="1 2">Ps_22</strain>
    </source>
</reference>
<sequence length="98" mass="10790">MGLGTGDRHAVSIDGDCENAVALGKGVGHQRHHGCHINLQRVDAQVRLAYLPGQPLGQGLQARALGCDAFQGMLAAGRWRYLLRRLRRDQPLLDQLRQ</sequence>
<gene>
    <name evidence="1" type="ORF">PFLmoz3_01449</name>
</gene>